<comment type="caution">
    <text evidence="1">The sequence shown here is derived from an EMBL/GenBank/DDBJ whole genome shotgun (WGS) entry which is preliminary data.</text>
</comment>
<dbReference type="AlphaFoldDB" id="A0A9P1NAJ1"/>
<name>A0A9P1NAJ1_9PELO</name>
<evidence type="ECO:0000313" key="2">
    <source>
        <dbReference type="Proteomes" id="UP001152747"/>
    </source>
</evidence>
<organism evidence="1 2">
    <name type="scientific">Caenorhabditis angaria</name>
    <dbReference type="NCBI Taxonomy" id="860376"/>
    <lineage>
        <taxon>Eukaryota</taxon>
        <taxon>Metazoa</taxon>
        <taxon>Ecdysozoa</taxon>
        <taxon>Nematoda</taxon>
        <taxon>Chromadorea</taxon>
        <taxon>Rhabditida</taxon>
        <taxon>Rhabditina</taxon>
        <taxon>Rhabditomorpha</taxon>
        <taxon>Rhabditoidea</taxon>
        <taxon>Rhabditidae</taxon>
        <taxon>Peloderinae</taxon>
        <taxon>Caenorhabditis</taxon>
    </lineage>
</organism>
<reference evidence="1" key="1">
    <citation type="submission" date="2022-11" db="EMBL/GenBank/DDBJ databases">
        <authorList>
            <person name="Kikuchi T."/>
        </authorList>
    </citation>
    <scope>NUCLEOTIDE SEQUENCE</scope>
    <source>
        <strain evidence="1">PS1010</strain>
    </source>
</reference>
<keyword evidence="2" id="KW-1185">Reference proteome</keyword>
<gene>
    <name evidence="1" type="ORF">CAMP_LOCUS16519</name>
</gene>
<protein>
    <submittedName>
        <fullName evidence="1">Uncharacterized protein</fullName>
    </submittedName>
</protein>
<accession>A0A9P1NAJ1</accession>
<evidence type="ECO:0000313" key="1">
    <source>
        <dbReference type="EMBL" id="CAI5453882.1"/>
    </source>
</evidence>
<sequence length="183" mass="21735">MCQIGKQAVKKETTTPTPMEVYANLEQLISNLSGSLNDIFKQQQQLDFKRRVAVRNEQLYGSKDGNHRKSLKYWSGSLSENSILRNNNDRNEAAFRKRVIENRELFYQKQQLPEYRGDEAKSFGNVLIGEYGGENRKDLRYWFNTPPTALNSRKQFKKTIHDREIFYQRQKQERFREEGSRIF</sequence>
<dbReference type="Proteomes" id="UP001152747">
    <property type="component" value="Unassembled WGS sequence"/>
</dbReference>
<proteinExistence type="predicted"/>
<dbReference type="EMBL" id="CANHGI010000006">
    <property type="protein sequence ID" value="CAI5453882.1"/>
    <property type="molecule type" value="Genomic_DNA"/>
</dbReference>